<accession>A0A3B1APH5</accession>
<name>A0A3B1APH5_9ZZZZ</name>
<evidence type="ECO:0000256" key="6">
    <source>
        <dbReference type="ARBA" id="ARBA00023235"/>
    </source>
</evidence>
<keyword evidence="3" id="KW-0597">Phosphoprotein</keyword>
<feature type="domain" description="Alpha-D-phosphohexomutase C-terminal" evidence="7">
    <location>
        <begin position="428"/>
        <end position="487"/>
    </location>
</feature>
<dbReference type="SUPFAM" id="SSF53738">
    <property type="entry name" value="Phosphoglucomutase, first 3 domains"/>
    <property type="match status" value="3"/>
</dbReference>
<dbReference type="Gene3D" id="3.40.120.10">
    <property type="entry name" value="Alpha-D-Glucose-1,6-Bisphosphate, subunit A, domain 3"/>
    <property type="match status" value="3"/>
</dbReference>
<dbReference type="GO" id="GO:0000287">
    <property type="term" value="F:magnesium ion binding"/>
    <property type="evidence" value="ECO:0007669"/>
    <property type="project" value="InterPro"/>
</dbReference>
<dbReference type="PANTHER" id="PTHR42946">
    <property type="entry name" value="PHOSPHOHEXOSE MUTASE"/>
    <property type="match status" value="1"/>
</dbReference>
<sequence length="501" mass="54536">MPEQNKPIDIAELMQQSGVGFGTSGARGLVMDMTDRVCYAYTLAFLQYLIAQGNLTVGQQVAIAGDFRSSTPRIMGATAKAIQDLGCKPINCGLIPTPALTLYGITHNIPSLMVTGSHIPDDRNGIKFNKPSGEILKQDEAAIRSQTVTIPAGYFCADGMAQEALPLPAEDPTAYHNFIQRYLDFFPPKALQGRRIGLYEHSSVARQMLGEILEKLGAEVTRLNRSQAFIPVDTEAIRPEDIELAREWALTYKFDCIISTDGDGDRPLISDEHGNWLRGDLLGILCAHYLRAGWVVTPVSSNSALEKSGWFAGVKRTRIGSPYVIAAMNSALAQGIPNVVGYEANGGFLTATDITQQGRILPALPTRDAVIGPLAVLMLAAESAITISNLVAKLPQRFTSSDRIKNFPTKLSQSHIATLNSDDFKHDKAAIEAIFAVHFGLVKALDNTDGLRITFANKEVVHLRASGNAPELRCYNEADTPQRAAEMNRICIKILEGWRTA</sequence>
<dbReference type="GO" id="GO:0005829">
    <property type="term" value="C:cytosol"/>
    <property type="evidence" value="ECO:0007669"/>
    <property type="project" value="TreeGrafter"/>
</dbReference>
<dbReference type="GO" id="GO:0008966">
    <property type="term" value="F:phosphoglucosamine mutase activity"/>
    <property type="evidence" value="ECO:0007669"/>
    <property type="project" value="TreeGrafter"/>
</dbReference>
<dbReference type="Gene3D" id="3.30.310.50">
    <property type="entry name" value="Alpha-D-phosphohexomutase, C-terminal domain"/>
    <property type="match status" value="1"/>
</dbReference>
<dbReference type="Pfam" id="PF02878">
    <property type="entry name" value="PGM_PMM_I"/>
    <property type="match status" value="1"/>
</dbReference>
<dbReference type="PROSITE" id="PS00710">
    <property type="entry name" value="PGM_PMM"/>
    <property type="match status" value="1"/>
</dbReference>
<comment type="similarity">
    <text evidence="2">Belongs to the phosphohexose mutase family.</text>
</comment>
<dbReference type="InterPro" id="IPR005844">
    <property type="entry name" value="A-D-PHexomutase_a/b/a-I"/>
</dbReference>
<evidence type="ECO:0000256" key="3">
    <source>
        <dbReference type="ARBA" id="ARBA00022553"/>
    </source>
</evidence>
<dbReference type="Pfam" id="PF02879">
    <property type="entry name" value="PGM_PMM_II"/>
    <property type="match status" value="1"/>
</dbReference>
<keyword evidence="6 11" id="KW-0413">Isomerase</keyword>
<dbReference type="GO" id="GO:0006048">
    <property type="term" value="P:UDP-N-acetylglucosamine biosynthetic process"/>
    <property type="evidence" value="ECO:0007669"/>
    <property type="project" value="TreeGrafter"/>
</dbReference>
<dbReference type="CDD" id="cd03088">
    <property type="entry name" value="ManB"/>
    <property type="match status" value="1"/>
</dbReference>
<evidence type="ECO:0000259" key="10">
    <source>
        <dbReference type="Pfam" id="PF02880"/>
    </source>
</evidence>
<dbReference type="Pfam" id="PF02880">
    <property type="entry name" value="PGM_PMM_III"/>
    <property type="match status" value="1"/>
</dbReference>
<dbReference type="InterPro" id="IPR036900">
    <property type="entry name" value="A-D-PHexomutase_C_sf"/>
</dbReference>
<feature type="domain" description="Alpha-D-phosphohexomutase alpha/beta/alpha" evidence="10">
    <location>
        <begin position="279"/>
        <end position="398"/>
    </location>
</feature>
<dbReference type="GO" id="GO:0004615">
    <property type="term" value="F:phosphomannomutase activity"/>
    <property type="evidence" value="ECO:0007669"/>
    <property type="project" value="UniProtKB-EC"/>
</dbReference>
<evidence type="ECO:0000256" key="5">
    <source>
        <dbReference type="ARBA" id="ARBA00022842"/>
    </source>
</evidence>
<dbReference type="InterPro" id="IPR005843">
    <property type="entry name" value="A-D-PHexomutase_C"/>
</dbReference>
<gene>
    <name evidence="11" type="ORF">MNBD_GAMMA26-1647</name>
</gene>
<dbReference type="InterPro" id="IPR050060">
    <property type="entry name" value="Phosphoglucosamine_mutase"/>
</dbReference>
<dbReference type="PANTHER" id="PTHR42946:SF1">
    <property type="entry name" value="PHOSPHOGLUCOMUTASE (ALPHA-D-GLUCOSE-1,6-BISPHOSPHATE-DEPENDENT)"/>
    <property type="match status" value="1"/>
</dbReference>
<dbReference type="InterPro" id="IPR016066">
    <property type="entry name" value="A-D-PHexomutase_CS"/>
</dbReference>
<feature type="domain" description="Alpha-D-phosphohexomutase alpha/beta/alpha" evidence="8">
    <location>
        <begin position="20"/>
        <end position="147"/>
    </location>
</feature>
<evidence type="ECO:0000259" key="9">
    <source>
        <dbReference type="Pfam" id="PF02879"/>
    </source>
</evidence>
<evidence type="ECO:0000313" key="11">
    <source>
        <dbReference type="EMBL" id="VAX05642.1"/>
    </source>
</evidence>
<organism evidence="11">
    <name type="scientific">hydrothermal vent metagenome</name>
    <dbReference type="NCBI Taxonomy" id="652676"/>
    <lineage>
        <taxon>unclassified sequences</taxon>
        <taxon>metagenomes</taxon>
        <taxon>ecological metagenomes</taxon>
    </lineage>
</organism>
<evidence type="ECO:0000259" key="8">
    <source>
        <dbReference type="Pfam" id="PF02878"/>
    </source>
</evidence>
<dbReference type="InterPro" id="IPR005846">
    <property type="entry name" value="A-D-PHexomutase_a/b/a-III"/>
</dbReference>
<keyword evidence="5" id="KW-0460">Magnesium</keyword>
<dbReference type="SUPFAM" id="SSF55957">
    <property type="entry name" value="Phosphoglucomutase, C-terminal domain"/>
    <property type="match status" value="1"/>
</dbReference>
<dbReference type="AlphaFoldDB" id="A0A3B1APH5"/>
<dbReference type="EC" id="5.4.2.8" evidence="11"/>
<keyword evidence="4" id="KW-0479">Metal-binding</keyword>
<dbReference type="GO" id="GO:0009252">
    <property type="term" value="P:peptidoglycan biosynthetic process"/>
    <property type="evidence" value="ECO:0007669"/>
    <property type="project" value="TreeGrafter"/>
</dbReference>
<dbReference type="InterPro" id="IPR005845">
    <property type="entry name" value="A-D-PHexomutase_a/b/a-II"/>
</dbReference>
<reference evidence="11" key="1">
    <citation type="submission" date="2018-06" db="EMBL/GenBank/DDBJ databases">
        <authorList>
            <person name="Zhirakovskaya E."/>
        </authorList>
    </citation>
    <scope>NUCLEOTIDE SEQUENCE</scope>
</reference>
<dbReference type="InterPro" id="IPR016055">
    <property type="entry name" value="A-D-PHexomutase_a/b/a-I/II/III"/>
</dbReference>
<dbReference type="Pfam" id="PF00408">
    <property type="entry name" value="PGM_PMM_IV"/>
    <property type="match status" value="1"/>
</dbReference>
<proteinExistence type="inferred from homology"/>
<evidence type="ECO:0000259" key="7">
    <source>
        <dbReference type="Pfam" id="PF00408"/>
    </source>
</evidence>
<feature type="domain" description="Alpha-D-phosphohexomutase alpha/beta/alpha" evidence="9">
    <location>
        <begin position="178"/>
        <end position="274"/>
    </location>
</feature>
<evidence type="ECO:0000256" key="2">
    <source>
        <dbReference type="ARBA" id="ARBA00010231"/>
    </source>
</evidence>
<dbReference type="GO" id="GO:0005975">
    <property type="term" value="P:carbohydrate metabolic process"/>
    <property type="evidence" value="ECO:0007669"/>
    <property type="project" value="InterPro"/>
</dbReference>
<comment type="cofactor">
    <cofactor evidence="1">
        <name>Mg(2+)</name>
        <dbReference type="ChEBI" id="CHEBI:18420"/>
    </cofactor>
</comment>
<protein>
    <submittedName>
        <fullName evidence="11">Phosphomannomutase</fullName>
        <ecNumber evidence="11">5.4.2.8</ecNumber>
    </submittedName>
</protein>
<dbReference type="EMBL" id="UOFX01000006">
    <property type="protein sequence ID" value="VAX05642.1"/>
    <property type="molecule type" value="Genomic_DNA"/>
</dbReference>
<evidence type="ECO:0000256" key="1">
    <source>
        <dbReference type="ARBA" id="ARBA00001946"/>
    </source>
</evidence>
<evidence type="ECO:0000256" key="4">
    <source>
        <dbReference type="ARBA" id="ARBA00022723"/>
    </source>
</evidence>